<dbReference type="Proteomes" id="UP000676336">
    <property type="component" value="Unassembled WGS sequence"/>
</dbReference>
<gene>
    <name evidence="1" type="ORF">GIL414_LOCUS37213</name>
    <name evidence="2" type="ORF">GIL414_LOCUS46802</name>
    <name evidence="3" type="ORF">SMN809_LOCUS48226</name>
</gene>
<evidence type="ECO:0000313" key="2">
    <source>
        <dbReference type="EMBL" id="CAF4792277.1"/>
    </source>
</evidence>
<dbReference type="EMBL" id="CAJOBJ010094940">
    <property type="protein sequence ID" value="CAF4560185.1"/>
    <property type="molecule type" value="Genomic_DNA"/>
</dbReference>
<dbReference type="EMBL" id="CAJOBI010154473">
    <property type="protein sequence ID" value="CAF4825272.1"/>
    <property type="molecule type" value="Genomic_DNA"/>
</dbReference>
<dbReference type="EMBL" id="CAJOBJ010147892">
    <property type="protein sequence ID" value="CAF4792277.1"/>
    <property type="molecule type" value="Genomic_DNA"/>
</dbReference>
<accession>A0A8S3BIE5</accession>
<sequence length="21" mass="2293">MIIGDDIGPLNAGPLWIWTPL</sequence>
<dbReference type="AlphaFoldDB" id="A0A8S3BIE5"/>
<name>A0A8S3BIE5_9BILA</name>
<comment type="caution">
    <text evidence="3">The sequence shown here is derived from an EMBL/GenBank/DDBJ whole genome shotgun (WGS) entry which is preliminary data.</text>
</comment>
<evidence type="ECO:0000313" key="3">
    <source>
        <dbReference type="EMBL" id="CAF4825272.1"/>
    </source>
</evidence>
<proteinExistence type="predicted"/>
<feature type="non-terminal residue" evidence="3">
    <location>
        <position position="21"/>
    </location>
</feature>
<evidence type="ECO:0000313" key="1">
    <source>
        <dbReference type="EMBL" id="CAF4560185.1"/>
    </source>
</evidence>
<dbReference type="Proteomes" id="UP000681720">
    <property type="component" value="Unassembled WGS sequence"/>
</dbReference>
<evidence type="ECO:0000313" key="4">
    <source>
        <dbReference type="Proteomes" id="UP000676336"/>
    </source>
</evidence>
<organism evidence="3 4">
    <name type="scientific">Rotaria magnacalcarata</name>
    <dbReference type="NCBI Taxonomy" id="392030"/>
    <lineage>
        <taxon>Eukaryota</taxon>
        <taxon>Metazoa</taxon>
        <taxon>Spiralia</taxon>
        <taxon>Gnathifera</taxon>
        <taxon>Rotifera</taxon>
        <taxon>Eurotatoria</taxon>
        <taxon>Bdelloidea</taxon>
        <taxon>Philodinida</taxon>
        <taxon>Philodinidae</taxon>
        <taxon>Rotaria</taxon>
    </lineage>
</organism>
<reference evidence="3" key="1">
    <citation type="submission" date="2021-02" db="EMBL/GenBank/DDBJ databases">
        <authorList>
            <person name="Nowell W R."/>
        </authorList>
    </citation>
    <scope>NUCLEOTIDE SEQUENCE</scope>
</reference>
<protein>
    <submittedName>
        <fullName evidence="3">Uncharacterized protein</fullName>
    </submittedName>
</protein>